<evidence type="ECO:0000313" key="7">
    <source>
        <dbReference type="EMBL" id="OCG74405.1"/>
    </source>
</evidence>
<dbReference type="PROSITE" id="PS50893">
    <property type="entry name" value="ABC_TRANSPORTER_2"/>
    <property type="match status" value="1"/>
</dbReference>
<dbReference type="InterPro" id="IPR003439">
    <property type="entry name" value="ABC_transporter-like_ATP-bd"/>
</dbReference>
<evidence type="ECO:0000313" key="8">
    <source>
        <dbReference type="Proteomes" id="UP000093355"/>
    </source>
</evidence>
<dbReference type="Gene3D" id="3.40.50.300">
    <property type="entry name" value="P-loop containing nucleotide triphosphate hydrolases"/>
    <property type="match status" value="1"/>
</dbReference>
<dbReference type="GO" id="GO:0005886">
    <property type="term" value="C:plasma membrane"/>
    <property type="evidence" value="ECO:0007669"/>
    <property type="project" value="UniProtKB-SubCell"/>
</dbReference>
<dbReference type="RefSeq" id="WP_067025965.1">
    <property type="nucleotide sequence ID" value="NZ_CP038256.1"/>
</dbReference>
<comment type="caution">
    <text evidence="7">The sequence shown here is derived from an EMBL/GenBank/DDBJ whole genome shotgun (WGS) entry which is preliminary data.</text>
</comment>
<keyword evidence="2" id="KW-0812">Transmembrane</keyword>
<dbReference type="STRING" id="904291.A7J15_06140"/>
<keyword evidence="4" id="KW-0067">ATP-binding</keyword>
<gene>
    <name evidence="7" type="ORF">A7J15_06140</name>
</gene>
<dbReference type="OrthoDB" id="9762778at2"/>
<accession>A0A1B9NCT2</accession>
<evidence type="ECO:0000256" key="3">
    <source>
        <dbReference type="ARBA" id="ARBA00022741"/>
    </source>
</evidence>
<dbReference type="Pfam" id="PF00005">
    <property type="entry name" value="ABC_tran"/>
    <property type="match status" value="1"/>
</dbReference>
<dbReference type="Gene3D" id="1.20.1560.10">
    <property type="entry name" value="ABC transporter type 1, transmembrane domain"/>
    <property type="match status" value="1"/>
</dbReference>
<keyword evidence="5" id="KW-1133">Transmembrane helix</keyword>
<dbReference type="SUPFAM" id="SSF52540">
    <property type="entry name" value="P-loop containing nucleoside triphosphate hydrolases"/>
    <property type="match status" value="1"/>
</dbReference>
<dbReference type="PANTHER" id="PTHR24221:SF654">
    <property type="entry name" value="ATP-BINDING CASSETTE SUB-FAMILY B MEMBER 6"/>
    <property type="match status" value="1"/>
</dbReference>
<reference evidence="7 8" key="1">
    <citation type="submission" date="2016-05" db="EMBL/GenBank/DDBJ databases">
        <authorList>
            <person name="Lavstsen T."/>
            <person name="Jespersen J.S."/>
        </authorList>
    </citation>
    <scope>NUCLEOTIDE SEQUENCE [LARGE SCALE GENOMIC DNA]</scope>
    <source>
        <strain evidence="7 8">YLB-01</strain>
    </source>
</reference>
<organism evidence="7 8">
    <name type="scientific">Microbacterium sediminis</name>
    <dbReference type="NCBI Taxonomy" id="904291"/>
    <lineage>
        <taxon>Bacteria</taxon>
        <taxon>Bacillati</taxon>
        <taxon>Actinomycetota</taxon>
        <taxon>Actinomycetes</taxon>
        <taxon>Micrococcales</taxon>
        <taxon>Microbacteriaceae</taxon>
        <taxon>Microbacterium</taxon>
    </lineage>
</organism>
<dbReference type="InterPro" id="IPR027417">
    <property type="entry name" value="P-loop_NTPase"/>
</dbReference>
<dbReference type="PROSITE" id="PS00211">
    <property type="entry name" value="ABC_TRANSPORTER_1"/>
    <property type="match status" value="1"/>
</dbReference>
<sequence>MTAPTGRLDLARWLVGHTRRLLPPLAAAVVARIVNQLLGVALLVLAATAVVRAAAGDELATGPLLLWLVGIALAKALLRYLEHFVGHGVAFAALQRLRELLFARLIPQAPAATQGRAGAELTARATRDIDRVEVFFAHTLPPAVSAVVVPIAALAWLGATVSGPLALATAPFVLASLVVPLAAGSATWRAARRVADARGALAARLGDDIQGVREVLALGAPPERLAGLDRTDRALAAARSAAGRVQALRGGATVLLQGLGLIAVALVGSGTGAPASTLAVALATAVALWGPTRGIDDFATNLDASFAAAERIRRIIDGEPAVTDPAAPGPSPADAALELRDVTVRHGGVAALDRVSARFAAGAWSYVVGVSGSGKSTLGSLLPRGRDPQAGAVTLGGVDVRALPLGELRRRVAIVSQRPTLLSGTIAENLRLASPDAGEDRLRAALADVALDAWIDGLPEGLHAPVSARGTSISGGQLQRLAVARALVADPEILVLDEALSQLDGPTADLVRRRLRDRHAGLTVVEITHRADLIPDDAAVLVLDAGRVAESGPAGSLRAAAGPFARLEARA</sequence>
<name>A0A1B9NCT2_9MICO</name>
<evidence type="ECO:0000256" key="2">
    <source>
        <dbReference type="ARBA" id="ARBA00022692"/>
    </source>
</evidence>
<dbReference type="SUPFAM" id="SSF90123">
    <property type="entry name" value="ABC transporter transmembrane region"/>
    <property type="match status" value="1"/>
</dbReference>
<dbReference type="SMART" id="SM00382">
    <property type="entry name" value="AAA"/>
    <property type="match status" value="1"/>
</dbReference>
<keyword evidence="8" id="KW-1185">Reference proteome</keyword>
<dbReference type="GO" id="GO:0005524">
    <property type="term" value="F:ATP binding"/>
    <property type="evidence" value="ECO:0007669"/>
    <property type="project" value="UniProtKB-KW"/>
</dbReference>
<dbReference type="EMBL" id="LXMD01000022">
    <property type="protein sequence ID" value="OCG74405.1"/>
    <property type="molecule type" value="Genomic_DNA"/>
</dbReference>
<protein>
    <submittedName>
        <fullName evidence="7">Uncharacterized protein</fullName>
    </submittedName>
</protein>
<dbReference type="Pfam" id="PF00664">
    <property type="entry name" value="ABC_membrane"/>
    <property type="match status" value="1"/>
</dbReference>
<dbReference type="GO" id="GO:0034040">
    <property type="term" value="F:ATPase-coupled lipid transmembrane transporter activity"/>
    <property type="evidence" value="ECO:0007669"/>
    <property type="project" value="TreeGrafter"/>
</dbReference>
<dbReference type="InterPro" id="IPR003593">
    <property type="entry name" value="AAA+_ATPase"/>
</dbReference>
<dbReference type="PANTHER" id="PTHR24221">
    <property type="entry name" value="ATP-BINDING CASSETTE SUB-FAMILY B"/>
    <property type="match status" value="1"/>
</dbReference>
<evidence type="ECO:0000256" key="6">
    <source>
        <dbReference type="ARBA" id="ARBA00023136"/>
    </source>
</evidence>
<dbReference type="AlphaFoldDB" id="A0A1B9NCT2"/>
<keyword evidence="6" id="KW-0472">Membrane</keyword>
<dbReference type="InterPro" id="IPR017871">
    <property type="entry name" value="ABC_transporter-like_CS"/>
</dbReference>
<comment type="subcellular location">
    <subcellularLocation>
        <location evidence="1">Cell membrane</location>
        <topology evidence="1">Multi-pass membrane protein</topology>
    </subcellularLocation>
</comment>
<proteinExistence type="predicted"/>
<dbReference type="GO" id="GO:0140359">
    <property type="term" value="F:ABC-type transporter activity"/>
    <property type="evidence" value="ECO:0007669"/>
    <property type="project" value="InterPro"/>
</dbReference>
<dbReference type="InterPro" id="IPR039421">
    <property type="entry name" value="Type_1_exporter"/>
</dbReference>
<evidence type="ECO:0000256" key="4">
    <source>
        <dbReference type="ARBA" id="ARBA00022840"/>
    </source>
</evidence>
<dbReference type="InterPro" id="IPR036640">
    <property type="entry name" value="ABC1_TM_sf"/>
</dbReference>
<dbReference type="GO" id="GO:0016887">
    <property type="term" value="F:ATP hydrolysis activity"/>
    <property type="evidence" value="ECO:0007669"/>
    <property type="project" value="InterPro"/>
</dbReference>
<dbReference type="InterPro" id="IPR011527">
    <property type="entry name" value="ABC1_TM_dom"/>
</dbReference>
<evidence type="ECO:0000256" key="1">
    <source>
        <dbReference type="ARBA" id="ARBA00004651"/>
    </source>
</evidence>
<evidence type="ECO:0000256" key="5">
    <source>
        <dbReference type="ARBA" id="ARBA00022989"/>
    </source>
</evidence>
<dbReference type="PROSITE" id="PS50929">
    <property type="entry name" value="ABC_TM1F"/>
    <property type="match status" value="1"/>
</dbReference>
<dbReference type="Proteomes" id="UP000093355">
    <property type="component" value="Unassembled WGS sequence"/>
</dbReference>
<keyword evidence="3" id="KW-0547">Nucleotide-binding</keyword>